<reference evidence="1" key="1">
    <citation type="submission" date="2024-02" db="EMBL/GenBank/DDBJ databases">
        <authorList>
            <consortium name="ELIXIR-Norway"/>
            <consortium name="Elixir Norway"/>
        </authorList>
    </citation>
    <scope>NUCLEOTIDE SEQUENCE</scope>
</reference>
<gene>
    <name evidence="1" type="ORF">CSSPTR1EN2_LOCUS23473</name>
</gene>
<protein>
    <submittedName>
        <fullName evidence="1">Uncharacterized protein</fullName>
    </submittedName>
</protein>
<proteinExistence type="predicted"/>
<dbReference type="Proteomes" id="UP001497512">
    <property type="component" value="Chromosome 9"/>
</dbReference>
<organism evidence="1 2">
    <name type="scientific">Sphagnum troendelagicum</name>
    <dbReference type="NCBI Taxonomy" id="128251"/>
    <lineage>
        <taxon>Eukaryota</taxon>
        <taxon>Viridiplantae</taxon>
        <taxon>Streptophyta</taxon>
        <taxon>Embryophyta</taxon>
        <taxon>Bryophyta</taxon>
        <taxon>Sphagnophytina</taxon>
        <taxon>Sphagnopsida</taxon>
        <taxon>Sphagnales</taxon>
        <taxon>Sphagnaceae</taxon>
        <taxon>Sphagnum</taxon>
    </lineage>
</organism>
<evidence type="ECO:0000313" key="2">
    <source>
        <dbReference type="Proteomes" id="UP001497512"/>
    </source>
</evidence>
<accession>A0ABP0V4Z3</accession>
<evidence type="ECO:0000313" key="1">
    <source>
        <dbReference type="EMBL" id="CAK9237073.1"/>
    </source>
</evidence>
<name>A0ABP0V4Z3_9BRYO</name>
<keyword evidence="2" id="KW-1185">Reference proteome</keyword>
<sequence length="116" mass="12732">MCPYAVDRISLTTSSSGSSCSRISANRVFCWRPLVQAPFSRFLSFASFPWHWRTLLVAASSHPGQSESWFGRGWEPSQASRKASLFASSLSKEVSNYVVDLGGADVRPQIVITSGE</sequence>
<dbReference type="EMBL" id="OZ019901">
    <property type="protein sequence ID" value="CAK9237073.1"/>
    <property type="molecule type" value="Genomic_DNA"/>
</dbReference>